<dbReference type="EMBL" id="BTSX01000001">
    <property type="protein sequence ID" value="GMS82103.1"/>
    <property type="molecule type" value="Genomic_DNA"/>
</dbReference>
<dbReference type="Proteomes" id="UP001432027">
    <property type="component" value="Unassembled WGS sequence"/>
</dbReference>
<sequence>MTWQGSGAPRVLQGVRAGQRVGDAIRSIQISISDWFPRAYTSIHHGSSALRNGQTRGHCVLRVGRAVLSLVGEGGGGGRDGQWVLRGGEGLLRVLSRAAGERQVVVAGCSLLHERRLQLDDLLGEEIHLGDKVVLRAMHLPQRLVHVRVKLAHIQEGVALLLKFALVPLDATELVDRVEETALMMPEPQIIALVQHLLVLVDEPSLLQHTCCRVLPLIRQLRVGHEVVHVLFGAAQLQLSGDHRDEGGRNSSSLKKS</sequence>
<protein>
    <submittedName>
        <fullName evidence="1">Uncharacterized protein</fullName>
    </submittedName>
</protein>
<dbReference type="AlphaFoldDB" id="A0AAV5SJ13"/>
<name>A0AAV5SJ13_9BILA</name>
<evidence type="ECO:0000313" key="2">
    <source>
        <dbReference type="Proteomes" id="UP001432027"/>
    </source>
</evidence>
<proteinExistence type="predicted"/>
<evidence type="ECO:0000313" key="1">
    <source>
        <dbReference type="EMBL" id="GMS82103.1"/>
    </source>
</evidence>
<comment type="caution">
    <text evidence="1">The sequence shown here is derived from an EMBL/GenBank/DDBJ whole genome shotgun (WGS) entry which is preliminary data.</text>
</comment>
<organism evidence="1 2">
    <name type="scientific">Pristionchus entomophagus</name>
    <dbReference type="NCBI Taxonomy" id="358040"/>
    <lineage>
        <taxon>Eukaryota</taxon>
        <taxon>Metazoa</taxon>
        <taxon>Ecdysozoa</taxon>
        <taxon>Nematoda</taxon>
        <taxon>Chromadorea</taxon>
        <taxon>Rhabditida</taxon>
        <taxon>Rhabditina</taxon>
        <taxon>Diplogasteromorpha</taxon>
        <taxon>Diplogasteroidea</taxon>
        <taxon>Neodiplogasteridae</taxon>
        <taxon>Pristionchus</taxon>
    </lineage>
</organism>
<keyword evidence="2" id="KW-1185">Reference proteome</keyword>
<accession>A0AAV5SJ13</accession>
<reference evidence="1" key="1">
    <citation type="submission" date="2023-10" db="EMBL/GenBank/DDBJ databases">
        <title>Genome assembly of Pristionchus species.</title>
        <authorList>
            <person name="Yoshida K."/>
            <person name="Sommer R.J."/>
        </authorList>
    </citation>
    <scope>NUCLEOTIDE SEQUENCE</scope>
    <source>
        <strain evidence="1">RS0144</strain>
    </source>
</reference>
<feature type="non-terminal residue" evidence="1">
    <location>
        <position position="257"/>
    </location>
</feature>
<gene>
    <name evidence="1" type="ORF">PENTCL1PPCAC_4278</name>
</gene>